<name>A0A2R2MNF7_LINAN</name>
<accession>A0A2R2MNF7</accession>
<dbReference type="KEGG" id="lak:106162609"/>
<sequence length="191" mass="20874">MITIFQIKSKVVYPEILNQTFPNLTIDGSSALVFNPASVILGGIPRFQSITAMATVEIEAKCKSQAAIRRLLPNATYGTSTTCKGINQDAFRVALTFSSNIAKIRYGLRGRDIAFSDDVLSQSVEEWNFSSIGLGYLPGNATPGFIVTSPAYVTPVQPKPGHLSGVHFCKLLSPLRALEWIYVDSLKPYRT</sequence>
<dbReference type="GeneID" id="106162609"/>
<protein>
    <submittedName>
        <fullName evidence="2">Uncharacterized protein LOC106162609</fullName>
    </submittedName>
</protein>
<keyword evidence="1" id="KW-1185">Reference proteome</keyword>
<proteinExistence type="predicted"/>
<evidence type="ECO:0000313" key="1">
    <source>
        <dbReference type="Proteomes" id="UP000085678"/>
    </source>
</evidence>
<dbReference type="AlphaFoldDB" id="A0A2R2MNF7"/>
<organism evidence="1 2">
    <name type="scientific">Lingula anatina</name>
    <name type="common">Brachiopod</name>
    <name type="synonym">Lingula unguis</name>
    <dbReference type="NCBI Taxonomy" id="7574"/>
    <lineage>
        <taxon>Eukaryota</taxon>
        <taxon>Metazoa</taxon>
        <taxon>Spiralia</taxon>
        <taxon>Lophotrochozoa</taxon>
        <taxon>Brachiopoda</taxon>
        <taxon>Linguliformea</taxon>
        <taxon>Lingulata</taxon>
        <taxon>Lingulida</taxon>
        <taxon>Linguloidea</taxon>
        <taxon>Lingulidae</taxon>
        <taxon>Lingula</taxon>
    </lineage>
</organism>
<dbReference type="InParanoid" id="A0A2R2MNF7"/>
<dbReference type="OrthoDB" id="188124at2759"/>
<evidence type="ECO:0000313" key="2">
    <source>
        <dbReference type="RefSeq" id="XP_023931745.1"/>
    </source>
</evidence>
<gene>
    <name evidence="2" type="primary">LOC106162609</name>
</gene>
<dbReference type="RefSeq" id="XP_023931745.1">
    <property type="nucleotide sequence ID" value="XM_024075977.1"/>
</dbReference>
<reference evidence="2" key="1">
    <citation type="submission" date="2025-08" db="UniProtKB">
        <authorList>
            <consortium name="RefSeq"/>
        </authorList>
    </citation>
    <scope>IDENTIFICATION</scope>
    <source>
        <tissue evidence="2">Gonads</tissue>
    </source>
</reference>
<dbReference type="Proteomes" id="UP000085678">
    <property type="component" value="Unplaced"/>
</dbReference>